<evidence type="ECO:0000313" key="1">
    <source>
        <dbReference type="EMBL" id="CAF1142152.1"/>
    </source>
</evidence>
<evidence type="ECO:0008006" key="3">
    <source>
        <dbReference type="Google" id="ProtNLM"/>
    </source>
</evidence>
<gene>
    <name evidence="1" type="ORF">XAT740_LOCUS20482</name>
</gene>
<accession>A0A814S233</accession>
<name>A0A814S233_ADIRI</name>
<organism evidence="1 2">
    <name type="scientific">Adineta ricciae</name>
    <name type="common">Rotifer</name>
    <dbReference type="NCBI Taxonomy" id="249248"/>
    <lineage>
        <taxon>Eukaryota</taxon>
        <taxon>Metazoa</taxon>
        <taxon>Spiralia</taxon>
        <taxon>Gnathifera</taxon>
        <taxon>Rotifera</taxon>
        <taxon>Eurotatoria</taxon>
        <taxon>Bdelloidea</taxon>
        <taxon>Adinetida</taxon>
        <taxon>Adinetidae</taxon>
        <taxon>Adineta</taxon>
    </lineage>
</organism>
<keyword evidence="2" id="KW-1185">Reference proteome</keyword>
<dbReference type="InterPro" id="IPR032675">
    <property type="entry name" value="LRR_dom_sf"/>
</dbReference>
<dbReference type="SUPFAM" id="SSF52058">
    <property type="entry name" value="L domain-like"/>
    <property type="match status" value="1"/>
</dbReference>
<proteinExistence type="predicted"/>
<evidence type="ECO:0000313" key="2">
    <source>
        <dbReference type="Proteomes" id="UP000663828"/>
    </source>
</evidence>
<protein>
    <recommendedName>
        <fullName evidence="3">F-box domain-containing protein</fullName>
    </recommendedName>
</protein>
<dbReference type="Gene3D" id="3.80.10.10">
    <property type="entry name" value="Ribonuclease Inhibitor"/>
    <property type="match status" value="1"/>
</dbReference>
<dbReference type="EMBL" id="CAJNOR010001433">
    <property type="protein sequence ID" value="CAF1142152.1"/>
    <property type="molecule type" value="Genomic_DNA"/>
</dbReference>
<sequence>MHKKHRIQSLHLCDAFIIDYFCSSTQGFAAYTQLQTIVVNQIDPSHLDNLLIQAASLCCLSSLAIPIQRSTNIDTVWMSVMKLPALKHLRVTFKGKFHFYLPFKTATITSSIEHLIINGEIDCSDVDSVLSCLPRLRRLAINHVSTRCRFLTYPFTSILSGLTHVSLHLTGVTFDQFESFAKACLGLVKVLRLTSNDDTTYLDADRWQKLIENHMSSLQIFDIQYKYAAYTIRKRACLKQHLLNSFESQFWFERKWFFTYEINYEGSSHGIVYSTKPYTRKSFTIADESDSTENIQNEKTLFPTVERVMVYDEKQIEYCSKYFPNATELTISDQRIDRSRRSAIISIADIVPLDQLTKLTIAYSHRPFSKVIELLSSTPNVHTLVFKSITIVATDYSDLQQTKQFQLVTSQNKIKALTVSFIYSFRTIQLFVNLCPRLQYISMGTTETPLEQIIRFLLGQTKKPTCCLSAIRVSDVNAVVSDKLKAIIELEQLLDNFAIKTIENDFFLWW</sequence>
<comment type="caution">
    <text evidence="1">The sequence shown here is derived from an EMBL/GenBank/DDBJ whole genome shotgun (WGS) entry which is preliminary data.</text>
</comment>
<dbReference type="Proteomes" id="UP000663828">
    <property type="component" value="Unassembled WGS sequence"/>
</dbReference>
<reference evidence="1" key="1">
    <citation type="submission" date="2021-02" db="EMBL/GenBank/DDBJ databases">
        <authorList>
            <person name="Nowell W R."/>
        </authorList>
    </citation>
    <scope>NUCLEOTIDE SEQUENCE</scope>
</reference>
<dbReference type="AlphaFoldDB" id="A0A814S233"/>